<dbReference type="PANTHER" id="PTHR40980">
    <property type="entry name" value="PLUG DOMAIN-CONTAINING PROTEIN"/>
    <property type="match status" value="1"/>
</dbReference>
<evidence type="ECO:0000256" key="9">
    <source>
        <dbReference type="RuleBase" id="RU003357"/>
    </source>
</evidence>
<dbReference type="InterPro" id="IPR036942">
    <property type="entry name" value="Beta-barrel_TonB_sf"/>
</dbReference>
<name>A0ABM9ACL0_9GAMM</name>
<protein>
    <submittedName>
        <fullName evidence="13">Vitamin B12 transporter BtuB</fullName>
    </submittedName>
</protein>
<evidence type="ECO:0000256" key="4">
    <source>
        <dbReference type="ARBA" id="ARBA00022692"/>
    </source>
</evidence>
<proteinExistence type="inferred from homology"/>
<reference evidence="13" key="1">
    <citation type="submission" date="2021-12" db="EMBL/GenBank/DDBJ databases">
        <authorList>
            <person name="Rodrigo-Torres L."/>
            <person name="Arahal R. D."/>
            <person name="Lucena T."/>
        </authorList>
    </citation>
    <scope>NUCLEOTIDE SEQUENCE</scope>
    <source>
        <strain evidence="13">CECT 8267</strain>
    </source>
</reference>
<dbReference type="InterPro" id="IPR037066">
    <property type="entry name" value="Plug_dom_sf"/>
</dbReference>
<evidence type="ECO:0000256" key="1">
    <source>
        <dbReference type="ARBA" id="ARBA00004571"/>
    </source>
</evidence>
<feature type="signal peptide" evidence="10">
    <location>
        <begin position="1"/>
        <end position="36"/>
    </location>
</feature>
<evidence type="ECO:0000256" key="6">
    <source>
        <dbReference type="ARBA" id="ARBA00023136"/>
    </source>
</evidence>
<dbReference type="EMBL" id="CAKLPX010000001">
    <property type="protein sequence ID" value="CAH0990927.1"/>
    <property type="molecule type" value="Genomic_DNA"/>
</dbReference>
<keyword evidence="6 8" id="KW-0472">Membrane</keyword>
<dbReference type="PROSITE" id="PS52016">
    <property type="entry name" value="TONB_DEPENDENT_REC_3"/>
    <property type="match status" value="1"/>
</dbReference>
<keyword evidence="5 9" id="KW-0798">TonB box</keyword>
<gene>
    <name evidence="13" type="primary">btuB_5</name>
    <name evidence="13" type="ORF">SIN8267_01028</name>
</gene>
<sequence>MSNKIRSMVRIVNRHGLLSKSVAMCALMSMTSGVMAQTGAEAAAEESGALEEVVVTGIRGGLANAVATKRNSDAVVDAVSAEDIGKFPDSDVAEALARVPGISVNRQFGQGQQVSIRGASNQLTLTTLNGQNVASTGWYDQQAIDRSFNYSLLPPEMIAGMDVYKSSQADLVEGGIGGTINVKTRKPLDLDANTVFLSAEATYGTISEETDPAVSGLYSWKNDAETFGILAGYSRNDTNYIRRGNEAYTAWNDSVSVNSFEQEREQQAFDLAAQWRPTDRIQLGAHYINLDMKADNTNNSLFIFRSADPANCDQVNAGGQCVLETTDAANPNANPAWAQTFARKASMTSETFDFDFAYEGDSFLATARAGHTKAEGGTDSTANYGGLIGDVSQVYGTYDSTGDQIKMDLANPNYTANDFVDPGLASAGWAATKGPNSDEETYFQADVEFDVEFGPVSAIKTGLRWSDHEVVAEKQNGVFDNAVVAADPNYLFSGTSKAGMDDFEIPAGDLSAMINDTENQARYVDNRQAYGTVEEENLAAYVMATFEMDRIRGNFGVRYVTTDVSSDYYGTDVNYVDPDGINTGRSFDKSTDSASYSEFLPSFNIAYDLTEDTILRGSVAQVMARPNYDDLFARENLSNLGNTDEDADGNYTAIRSAQLGDVALDPFKANQADLAIEWYYGSGNLMSATLFYKDITNFTTYTITDDVAIGVTDPVTGLDSWNVTQKVNGDGGTIAGLELQIQHAFDNGFGVLANYTYADSNVDKENFVDEVGVFSDSSENTVNLVGYYEMNDFSARAAYNWRSEYMIRESGFYGNRMHDDFGTLDLSFGYQVTENIGITFDAVNVLEEDSVQTGVSPNSAAVEPEFKNNYPTWTYQGEAYYTMGVNARF</sequence>
<keyword evidence="4 8" id="KW-0812">Transmembrane</keyword>
<keyword evidence="2 8" id="KW-0813">Transport</keyword>
<keyword evidence="14" id="KW-1185">Reference proteome</keyword>
<keyword evidence="3 8" id="KW-1134">Transmembrane beta strand</keyword>
<evidence type="ECO:0000256" key="8">
    <source>
        <dbReference type="PROSITE-ProRule" id="PRU01360"/>
    </source>
</evidence>
<evidence type="ECO:0000313" key="13">
    <source>
        <dbReference type="EMBL" id="CAH0990927.1"/>
    </source>
</evidence>
<evidence type="ECO:0000256" key="10">
    <source>
        <dbReference type="SAM" id="SignalP"/>
    </source>
</evidence>
<evidence type="ECO:0000259" key="11">
    <source>
        <dbReference type="Pfam" id="PF00593"/>
    </source>
</evidence>
<dbReference type="Gene3D" id="2.170.130.10">
    <property type="entry name" value="TonB-dependent receptor, plug domain"/>
    <property type="match status" value="1"/>
</dbReference>
<dbReference type="Pfam" id="PF07715">
    <property type="entry name" value="Plug"/>
    <property type="match status" value="1"/>
</dbReference>
<dbReference type="InterPro" id="IPR000531">
    <property type="entry name" value="Beta-barrel_TonB"/>
</dbReference>
<feature type="chain" id="PRO_5045391241" evidence="10">
    <location>
        <begin position="37"/>
        <end position="889"/>
    </location>
</feature>
<evidence type="ECO:0000256" key="5">
    <source>
        <dbReference type="ARBA" id="ARBA00023077"/>
    </source>
</evidence>
<evidence type="ECO:0000259" key="12">
    <source>
        <dbReference type="Pfam" id="PF07715"/>
    </source>
</evidence>
<dbReference type="NCBIfam" id="TIGR01782">
    <property type="entry name" value="TonB-Xanth-Caul"/>
    <property type="match status" value="1"/>
</dbReference>
<accession>A0ABM9ACL0</accession>
<dbReference type="InterPro" id="IPR012910">
    <property type="entry name" value="Plug_dom"/>
</dbReference>
<keyword evidence="7 8" id="KW-0998">Cell outer membrane</keyword>
<dbReference type="InterPro" id="IPR039426">
    <property type="entry name" value="TonB-dep_rcpt-like"/>
</dbReference>
<evidence type="ECO:0000256" key="2">
    <source>
        <dbReference type="ARBA" id="ARBA00022448"/>
    </source>
</evidence>
<dbReference type="CDD" id="cd01347">
    <property type="entry name" value="ligand_gated_channel"/>
    <property type="match status" value="1"/>
</dbReference>
<keyword evidence="10" id="KW-0732">Signal</keyword>
<evidence type="ECO:0000256" key="7">
    <source>
        <dbReference type="ARBA" id="ARBA00023237"/>
    </source>
</evidence>
<feature type="domain" description="TonB-dependent receptor-like beta-barrel" evidence="11">
    <location>
        <begin position="393"/>
        <end position="844"/>
    </location>
</feature>
<dbReference type="InterPro" id="IPR010104">
    <property type="entry name" value="TonB_rcpt_bac"/>
</dbReference>
<dbReference type="SUPFAM" id="SSF56935">
    <property type="entry name" value="Porins"/>
    <property type="match status" value="1"/>
</dbReference>
<evidence type="ECO:0000256" key="3">
    <source>
        <dbReference type="ARBA" id="ARBA00022452"/>
    </source>
</evidence>
<feature type="domain" description="TonB-dependent receptor plug" evidence="12">
    <location>
        <begin position="69"/>
        <end position="179"/>
    </location>
</feature>
<organism evidence="13 14">
    <name type="scientific">Sinobacterium norvegicum</name>
    <dbReference type="NCBI Taxonomy" id="1641715"/>
    <lineage>
        <taxon>Bacteria</taxon>
        <taxon>Pseudomonadati</taxon>
        <taxon>Pseudomonadota</taxon>
        <taxon>Gammaproteobacteria</taxon>
        <taxon>Cellvibrionales</taxon>
        <taxon>Spongiibacteraceae</taxon>
        <taxon>Sinobacterium</taxon>
    </lineage>
</organism>
<dbReference type="Pfam" id="PF00593">
    <property type="entry name" value="TonB_dep_Rec_b-barrel"/>
    <property type="match status" value="1"/>
</dbReference>
<comment type="subcellular location">
    <subcellularLocation>
        <location evidence="1 8">Cell outer membrane</location>
        <topology evidence="1 8">Multi-pass membrane protein</topology>
    </subcellularLocation>
</comment>
<dbReference type="PANTHER" id="PTHR40980:SF3">
    <property type="entry name" value="TONB-DEPENDENT RECEPTOR-LIKE BETA-BARREL DOMAIN-CONTAINING PROTEIN"/>
    <property type="match status" value="1"/>
</dbReference>
<dbReference type="Gene3D" id="2.40.170.20">
    <property type="entry name" value="TonB-dependent receptor, beta-barrel domain"/>
    <property type="match status" value="1"/>
</dbReference>
<comment type="similarity">
    <text evidence="8 9">Belongs to the TonB-dependent receptor family.</text>
</comment>
<evidence type="ECO:0000313" key="14">
    <source>
        <dbReference type="Proteomes" id="UP000838100"/>
    </source>
</evidence>
<dbReference type="Proteomes" id="UP000838100">
    <property type="component" value="Unassembled WGS sequence"/>
</dbReference>
<comment type="caution">
    <text evidence="13">The sequence shown here is derived from an EMBL/GenBank/DDBJ whole genome shotgun (WGS) entry which is preliminary data.</text>
</comment>